<proteinExistence type="predicted"/>
<name>A0A9W9UKE4_PENBR</name>
<keyword evidence="2" id="KW-1185">Reference proteome</keyword>
<evidence type="ECO:0000313" key="1">
    <source>
        <dbReference type="EMBL" id="KAJ5341841.1"/>
    </source>
</evidence>
<comment type="caution">
    <text evidence="1">The sequence shown here is derived from an EMBL/GenBank/DDBJ whole genome shotgun (WGS) entry which is preliminary data.</text>
</comment>
<reference evidence="1" key="1">
    <citation type="submission" date="2022-12" db="EMBL/GenBank/DDBJ databases">
        <authorList>
            <person name="Petersen C."/>
        </authorList>
    </citation>
    <scope>NUCLEOTIDE SEQUENCE</scope>
    <source>
        <strain evidence="1">IBT 35675</strain>
    </source>
</reference>
<dbReference type="EMBL" id="JAPZBR010000008">
    <property type="protein sequence ID" value="KAJ5341841.1"/>
    <property type="molecule type" value="Genomic_DNA"/>
</dbReference>
<gene>
    <name evidence="1" type="ORF">N7541_010965</name>
</gene>
<reference evidence="1" key="2">
    <citation type="journal article" date="2023" name="IMA Fungus">
        <title>Comparative genomic study of the Penicillium genus elucidates a diverse pangenome and 15 lateral gene transfer events.</title>
        <authorList>
            <person name="Petersen C."/>
            <person name="Sorensen T."/>
            <person name="Nielsen M.R."/>
            <person name="Sondergaard T.E."/>
            <person name="Sorensen J.L."/>
            <person name="Fitzpatrick D.A."/>
            <person name="Frisvad J.C."/>
            <person name="Nielsen K.L."/>
        </authorList>
    </citation>
    <scope>NUCLEOTIDE SEQUENCE</scope>
    <source>
        <strain evidence="1">IBT 35675</strain>
    </source>
</reference>
<evidence type="ECO:0000313" key="2">
    <source>
        <dbReference type="Proteomes" id="UP001148299"/>
    </source>
</evidence>
<sequence length="73" mass="8778">MQIEVHGMNNLRTWRVKLNNRVVIKDIKQDLTQPPRFYWKQIKEDACSILRRKIARGRRVRLDDTDMVLSVKS</sequence>
<dbReference type="Proteomes" id="UP001148299">
    <property type="component" value="Unassembled WGS sequence"/>
</dbReference>
<dbReference type="AlphaFoldDB" id="A0A9W9UKE4"/>
<organism evidence="1 2">
    <name type="scientific">Penicillium brevicompactum</name>
    <dbReference type="NCBI Taxonomy" id="5074"/>
    <lineage>
        <taxon>Eukaryota</taxon>
        <taxon>Fungi</taxon>
        <taxon>Dikarya</taxon>
        <taxon>Ascomycota</taxon>
        <taxon>Pezizomycotina</taxon>
        <taxon>Eurotiomycetes</taxon>
        <taxon>Eurotiomycetidae</taxon>
        <taxon>Eurotiales</taxon>
        <taxon>Aspergillaceae</taxon>
        <taxon>Penicillium</taxon>
    </lineage>
</organism>
<protein>
    <submittedName>
        <fullName evidence="1">Uncharacterized protein</fullName>
    </submittedName>
</protein>
<accession>A0A9W9UKE4</accession>